<evidence type="ECO:0000313" key="2">
    <source>
        <dbReference type="EMBL" id="KZN01153.1"/>
    </source>
</evidence>
<reference evidence="2" key="1">
    <citation type="journal article" date="2016" name="Nat. Genet.">
        <title>A high-quality carrot genome assembly provides new insights into carotenoid accumulation and asterid genome evolution.</title>
        <authorList>
            <person name="Iorizzo M."/>
            <person name="Ellison S."/>
            <person name="Senalik D."/>
            <person name="Zeng P."/>
            <person name="Satapoomin P."/>
            <person name="Huang J."/>
            <person name="Bowman M."/>
            <person name="Iovene M."/>
            <person name="Sanseverino W."/>
            <person name="Cavagnaro P."/>
            <person name="Yildiz M."/>
            <person name="Macko-Podgorni A."/>
            <person name="Moranska E."/>
            <person name="Grzebelus E."/>
            <person name="Grzebelus D."/>
            <person name="Ashrafi H."/>
            <person name="Zheng Z."/>
            <person name="Cheng S."/>
            <person name="Spooner D."/>
            <person name="Van Deynze A."/>
            <person name="Simon P."/>
        </authorList>
    </citation>
    <scope>NUCLEOTIDE SEQUENCE [LARGE SCALE GENOMIC DNA]</scope>
    <source>
        <tissue evidence="2">Leaf</tissue>
    </source>
</reference>
<keyword evidence="1" id="KW-0812">Transmembrane</keyword>
<feature type="transmembrane region" description="Helical" evidence="1">
    <location>
        <begin position="34"/>
        <end position="58"/>
    </location>
</feature>
<comment type="caution">
    <text evidence="2">The sequence shown here is derived from an EMBL/GenBank/DDBJ whole genome shotgun (WGS) entry which is preliminary data.</text>
</comment>
<dbReference type="AlphaFoldDB" id="A0A162AHI6"/>
<dbReference type="EMBL" id="LNRQ01000003">
    <property type="protein sequence ID" value="KZN01153.1"/>
    <property type="molecule type" value="Genomic_DNA"/>
</dbReference>
<organism evidence="2">
    <name type="scientific">Daucus carota subsp. sativus</name>
    <name type="common">Carrot</name>
    <dbReference type="NCBI Taxonomy" id="79200"/>
    <lineage>
        <taxon>Eukaryota</taxon>
        <taxon>Viridiplantae</taxon>
        <taxon>Streptophyta</taxon>
        <taxon>Embryophyta</taxon>
        <taxon>Tracheophyta</taxon>
        <taxon>Spermatophyta</taxon>
        <taxon>Magnoliopsida</taxon>
        <taxon>eudicotyledons</taxon>
        <taxon>Gunneridae</taxon>
        <taxon>Pentapetalae</taxon>
        <taxon>asterids</taxon>
        <taxon>campanulids</taxon>
        <taxon>Apiales</taxon>
        <taxon>Apiaceae</taxon>
        <taxon>Apioideae</taxon>
        <taxon>Scandiceae</taxon>
        <taxon>Daucinae</taxon>
        <taxon>Daucus</taxon>
        <taxon>Daucus sect. Daucus</taxon>
    </lineage>
</organism>
<protein>
    <submittedName>
        <fullName evidence="2">Uncharacterized protein</fullName>
    </submittedName>
</protein>
<keyword evidence="1" id="KW-1133">Transmembrane helix</keyword>
<proteinExistence type="predicted"/>
<evidence type="ECO:0000256" key="1">
    <source>
        <dbReference type="SAM" id="Phobius"/>
    </source>
</evidence>
<sequence>MDTIANNVDAAKALLQINKPLLTPLLSNRALPSFLILSAESWSQFFCILVYVITLSLYT</sequence>
<keyword evidence="1" id="KW-0472">Membrane</keyword>
<name>A0A162AHI6_DAUCS</name>
<dbReference type="Gramene" id="KZN01153">
    <property type="protein sequence ID" value="KZN01153"/>
    <property type="gene ID" value="DCAR_009907"/>
</dbReference>
<accession>A0A162AHI6</accession>
<gene>
    <name evidence="2" type="ORF">DCAR_009907</name>
</gene>